<keyword evidence="3" id="KW-1185">Reference proteome</keyword>
<dbReference type="OMA" id="WINISVD"/>
<dbReference type="InterPro" id="IPR036397">
    <property type="entry name" value="RNaseH_sf"/>
</dbReference>
<dbReference type="Gene3D" id="3.30.420.10">
    <property type="entry name" value="Ribonuclease H-like superfamily/Ribonuclease H"/>
    <property type="match status" value="1"/>
</dbReference>
<accession>A0A5J4YNK0</accession>
<gene>
    <name evidence="2" type="ORF">FVE85_9140</name>
</gene>
<dbReference type="AlphaFoldDB" id="A0A5J4YNK0"/>
<name>A0A5J4YNK0_PORPP</name>
<evidence type="ECO:0000313" key="2">
    <source>
        <dbReference type="EMBL" id="KAA8492868.1"/>
    </source>
</evidence>
<organism evidence="2 3">
    <name type="scientific">Porphyridium purpureum</name>
    <name type="common">Red alga</name>
    <name type="synonym">Porphyridium cruentum</name>
    <dbReference type="NCBI Taxonomy" id="35688"/>
    <lineage>
        <taxon>Eukaryota</taxon>
        <taxon>Rhodophyta</taxon>
        <taxon>Bangiophyceae</taxon>
        <taxon>Porphyridiales</taxon>
        <taxon>Porphyridiaceae</taxon>
        <taxon>Porphyridium</taxon>
    </lineage>
</organism>
<dbReference type="Pfam" id="PF13358">
    <property type="entry name" value="DDE_3"/>
    <property type="match status" value="1"/>
</dbReference>
<dbReference type="Proteomes" id="UP000324585">
    <property type="component" value="Unassembled WGS sequence"/>
</dbReference>
<comment type="caution">
    <text evidence="2">The sequence shown here is derived from an EMBL/GenBank/DDBJ whole genome shotgun (WGS) entry which is preliminary data.</text>
</comment>
<dbReference type="OrthoDB" id="9996331at2759"/>
<dbReference type="InterPro" id="IPR038717">
    <property type="entry name" value="Tc1-like_DDE_dom"/>
</dbReference>
<sequence length="130" mass="15038">MLWDDHVLDRCRQMVNPNVVFLQDNAPVHASRLVNNIMNNENVELLDRPAYSPDFNIIEQLWRILARNVYEGARQYETVLELKYASLLAWESMDQPVLATLYASLPNAYLTLRTLEAHNCKETATKCDSL</sequence>
<feature type="domain" description="Tc1-like transposase DDE" evidence="1">
    <location>
        <begin position="9"/>
        <end position="82"/>
    </location>
</feature>
<proteinExistence type="predicted"/>
<dbReference type="EMBL" id="VRMN01000008">
    <property type="protein sequence ID" value="KAA8492868.1"/>
    <property type="molecule type" value="Genomic_DNA"/>
</dbReference>
<dbReference type="GO" id="GO:0003676">
    <property type="term" value="F:nucleic acid binding"/>
    <property type="evidence" value="ECO:0007669"/>
    <property type="project" value="InterPro"/>
</dbReference>
<reference evidence="3" key="1">
    <citation type="journal article" date="2019" name="Nat. Commun.">
        <title>Expansion of phycobilisome linker gene families in mesophilic red algae.</title>
        <authorList>
            <person name="Lee J."/>
            <person name="Kim D."/>
            <person name="Bhattacharya D."/>
            <person name="Yoon H.S."/>
        </authorList>
    </citation>
    <scope>NUCLEOTIDE SEQUENCE [LARGE SCALE GENOMIC DNA]</scope>
    <source>
        <strain evidence="3">CCMP 1328</strain>
    </source>
</reference>
<evidence type="ECO:0000259" key="1">
    <source>
        <dbReference type="Pfam" id="PF13358"/>
    </source>
</evidence>
<evidence type="ECO:0000313" key="3">
    <source>
        <dbReference type="Proteomes" id="UP000324585"/>
    </source>
</evidence>
<protein>
    <submittedName>
        <fullName evidence="2">Transposable element Tc3 transposase</fullName>
    </submittedName>
</protein>